<gene>
    <name evidence="1" type="ORF">B0A55_13593</name>
</gene>
<organism evidence="1 2">
    <name type="scientific">Friedmanniomyces simplex</name>
    <dbReference type="NCBI Taxonomy" id="329884"/>
    <lineage>
        <taxon>Eukaryota</taxon>
        <taxon>Fungi</taxon>
        <taxon>Dikarya</taxon>
        <taxon>Ascomycota</taxon>
        <taxon>Pezizomycotina</taxon>
        <taxon>Dothideomycetes</taxon>
        <taxon>Dothideomycetidae</taxon>
        <taxon>Mycosphaerellales</taxon>
        <taxon>Teratosphaeriaceae</taxon>
        <taxon>Friedmanniomyces</taxon>
    </lineage>
</organism>
<name>A0A4U0UVQ1_9PEZI</name>
<keyword evidence="2" id="KW-1185">Reference proteome</keyword>
<dbReference type="EMBL" id="NAJQ01002631">
    <property type="protein sequence ID" value="TKA40168.1"/>
    <property type="molecule type" value="Genomic_DNA"/>
</dbReference>
<dbReference type="Proteomes" id="UP000309340">
    <property type="component" value="Unassembled WGS sequence"/>
</dbReference>
<protein>
    <submittedName>
        <fullName evidence="1">Uncharacterized protein</fullName>
    </submittedName>
</protein>
<comment type="caution">
    <text evidence="1">The sequence shown here is derived from an EMBL/GenBank/DDBJ whole genome shotgun (WGS) entry which is preliminary data.</text>
</comment>
<accession>A0A4U0UVQ1</accession>
<dbReference type="AlphaFoldDB" id="A0A4U0UVQ1"/>
<proteinExistence type="predicted"/>
<evidence type="ECO:0000313" key="1">
    <source>
        <dbReference type="EMBL" id="TKA40168.1"/>
    </source>
</evidence>
<evidence type="ECO:0000313" key="2">
    <source>
        <dbReference type="Proteomes" id="UP000309340"/>
    </source>
</evidence>
<sequence>MGSLGSTYELLISQAEAESYAIDGLCGDRSHMCNTPITSCKEDKLLVINMADASYSVVHFVADWERTGAIRSAHLVHPRTEGSENHLREHVEFEAALKEKRAAGLPQLEAIAAVLSERTGSAPIDMSEIQVADSIGTSMRMQQHVVERVIKEVIEDVVAAITTNTPTVIAEEKATSGVCSITIRVPMETAVSAESLSQNVETTKGGVDEARHSTTKAYKVKAADKRPVANEDWELVAHGEEEAVDCDETWVKVDVVNMA</sequence>
<reference evidence="1 2" key="1">
    <citation type="submission" date="2017-03" db="EMBL/GenBank/DDBJ databases">
        <title>Genomes of endolithic fungi from Antarctica.</title>
        <authorList>
            <person name="Coleine C."/>
            <person name="Masonjones S."/>
            <person name="Stajich J.E."/>
        </authorList>
    </citation>
    <scope>NUCLEOTIDE SEQUENCE [LARGE SCALE GENOMIC DNA]</scope>
    <source>
        <strain evidence="1 2">CCFEE 5184</strain>
    </source>
</reference>